<evidence type="ECO:0000313" key="5">
    <source>
        <dbReference type="Proteomes" id="UP000306113"/>
    </source>
</evidence>
<protein>
    <submittedName>
        <fullName evidence="4">NUDIX domain-containing protein</fullName>
    </submittedName>
</protein>
<comment type="cofactor">
    <cofactor evidence="1">
        <name>Mg(2+)</name>
        <dbReference type="ChEBI" id="CHEBI:18420"/>
    </cofactor>
</comment>
<keyword evidence="5" id="KW-1185">Reference proteome</keyword>
<dbReference type="AlphaFoldDB" id="A0A4S3MAK8"/>
<dbReference type="RefSeq" id="WP_136339327.1">
    <property type="nucleotide sequence ID" value="NZ_SSMD01000004.1"/>
</dbReference>
<dbReference type="InterPro" id="IPR000086">
    <property type="entry name" value="NUDIX_hydrolase_dom"/>
</dbReference>
<comment type="caution">
    <text evidence="4">The sequence shown here is derived from an EMBL/GenBank/DDBJ whole genome shotgun (WGS) entry which is preliminary data.</text>
</comment>
<dbReference type="PROSITE" id="PS00893">
    <property type="entry name" value="NUDIX_BOX"/>
    <property type="match status" value="1"/>
</dbReference>
<gene>
    <name evidence="4" type="ORF">E7681_10990</name>
</gene>
<dbReference type="Pfam" id="PF00293">
    <property type="entry name" value="NUDIX"/>
    <property type="match status" value="1"/>
</dbReference>
<dbReference type="EMBL" id="SSMD01000004">
    <property type="protein sequence ID" value="THD74118.1"/>
    <property type="molecule type" value="Genomic_DNA"/>
</dbReference>
<evidence type="ECO:0000313" key="4">
    <source>
        <dbReference type="EMBL" id="THD74118.1"/>
    </source>
</evidence>
<evidence type="ECO:0000256" key="2">
    <source>
        <dbReference type="ARBA" id="ARBA00022801"/>
    </source>
</evidence>
<evidence type="ECO:0000256" key="1">
    <source>
        <dbReference type="ARBA" id="ARBA00001946"/>
    </source>
</evidence>
<dbReference type="Gene3D" id="3.90.79.10">
    <property type="entry name" value="Nucleoside Triphosphate Pyrophosphohydrolase"/>
    <property type="match status" value="1"/>
</dbReference>
<sequence>MSNEAEFRGAKLALFIGGQLAVIMRDDKPDLPWAGYLDLPGGGREGLERPEDCALRETREELGLDLPEEALIWKRAFRARTGEPVWFFAAELDAHRAQDIRFGPEGQYWTLMAPQDYLAHPRAIPHFAERVRLYLLEVEARD</sequence>
<dbReference type="OrthoDB" id="289720at2"/>
<evidence type="ECO:0000259" key="3">
    <source>
        <dbReference type="PROSITE" id="PS51462"/>
    </source>
</evidence>
<proteinExistence type="predicted"/>
<dbReference type="CDD" id="cd04682">
    <property type="entry name" value="NUDIX_Hydrolase"/>
    <property type="match status" value="1"/>
</dbReference>
<name>A0A4S3MAK8_9RHOB</name>
<feature type="domain" description="Nudix hydrolase" evidence="3">
    <location>
        <begin position="5"/>
        <end position="137"/>
    </location>
</feature>
<dbReference type="GO" id="GO:0016787">
    <property type="term" value="F:hydrolase activity"/>
    <property type="evidence" value="ECO:0007669"/>
    <property type="project" value="UniProtKB-KW"/>
</dbReference>
<dbReference type="InterPro" id="IPR020084">
    <property type="entry name" value="NUDIX_hydrolase_CS"/>
</dbReference>
<reference evidence="4 5" key="1">
    <citation type="submission" date="2019-04" db="EMBL/GenBank/DDBJ databases">
        <title>Draft genome sequence of Youngimonas vesicularis.</title>
        <authorList>
            <person name="Hameed A."/>
        </authorList>
    </citation>
    <scope>NUCLEOTIDE SEQUENCE [LARGE SCALE GENOMIC DNA]</scope>
    <source>
        <strain evidence="4 5">CC-AMW-E</strain>
    </source>
</reference>
<dbReference type="SUPFAM" id="SSF55811">
    <property type="entry name" value="Nudix"/>
    <property type="match status" value="1"/>
</dbReference>
<dbReference type="InterPro" id="IPR015797">
    <property type="entry name" value="NUDIX_hydrolase-like_dom_sf"/>
</dbReference>
<accession>A0A4S3MAK8</accession>
<dbReference type="PROSITE" id="PS51462">
    <property type="entry name" value="NUDIX"/>
    <property type="match status" value="1"/>
</dbReference>
<organism evidence="4 5">
    <name type="scientific">Thalassobius vesicularis</name>
    <dbReference type="NCBI Taxonomy" id="1294297"/>
    <lineage>
        <taxon>Bacteria</taxon>
        <taxon>Pseudomonadati</taxon>
        <taxon>Pseudomonadota</taxon>
        <taxon>Alphaproteobacteria</taxon>
        <taxon>Rhodobacterales</taxon>
        <taxon>Roseobacteraceae</taxon>
        <taxon>Thalassovita</taxon>
    </lineage>
</organism>
<dbReference type="Proteomes" id="UP000306113">
    <property type="component" value="Unassembled WGS sequence"/>
</dbReference>
<keyword evidence="2" id="KW-0378">Hydrolase</keyword>